<evidence type="ECO:0000313" key="3">
    <source>
        <dbReference type="Proteomes" id="UP000680634"/>
    </source>
</evidence>
<feature type="compositionally biased region" description="Polar residues" evidence="1">
    <location>
        <begin position="1"/>
        <end position="11"/>
    </location>
</feature>
<accession>A0ABS5JME4</accession>
<organism evidence="2 3">
    <name type="scientific">Nissabacter archeti</name>
    <dbReference type="NCBI Taxonomy" id="1917880"/>
    <lineage>
        <taxon>Bacteria</taxon>
        <taxon>Pseudomonadati</taxon>
        <taxon>Pseudomonadota</taxon>
        <taxon>Gammaproteobacteria</taxon>
        <taxon>Enterobacterales</taxon>
        <taxon>Yersiniaceae</taxon>
        <taxon>Nissabacter</taxon>
    </lineage>
</organism>
<gene>
    <name evidence="2" type="ORF">JK232_16100</name>
</gene>
<keyword evidence="3" id="KW-1185">Reference proteome</keyword>
<proteinExistence type="predicted"/>
<evidence type="ECO:0000313" key="2">
    <source>
        <dbReference type="EMBL" id="MBS0970413.1"/>
    </source>
</evidence>
<sequence>MKTSLTLTSGDTARAPAPAVTRPTLRRKSLLWVNSLLQKLGQDFVGAGKRMY</sequence>
<dbReference type="EMBL" id="JAERKB010000011">
    <property type="protein sequence ID" value="MBS0970413.1"/>
    <property type="molecule type" value="Genomic_DNA"/>
</dbReference>
<dbReference type="Proteomes" id="UP000680634">
    <property type="component" value="Unassembled WGS sequence"/>
</dbReference>
<comment type="caution">
    <text evidence="2">The sequence shown here is derived from an EMBL/GenBank/DDBJ whole genome shotgun (WGS) entry which is preliminary data.</text>
</comment>
<reference evidence="2 3" key="1">
    <citation type="submission" date="2020-12" db="EMBL/GenBank/DDBJ databases">
        <authorList>
            <person name="Mcmullen J.G."/>
        </authorList>
    </citation>
    <scope>NUCLEOTIDE SEQUENCE [LARGE SCALE GENOMIC DNA]</scope>
    <source>
        <strain evidence="2 3">JGM97</strain>
    </source>
</reference>
<reference evidence="3" key="2">
    <citation type="submission" date="2023-07" db="EMBL/GenBank/DDBJ databases">
        <title>Genome-inferred correspondence between phylogeny and metabolic traits in the wild Drosophila gut microbiome.</title>
        <authorList>
            <person name="Bueno E."/>
            <person name="Blow F."/>
            <person name="Douglas A.E."/>
        </authorList>
    </citation>
    <scope>NUCLEOTIDE SEQUENCE [LARGE SCALE GENOMIC DNA]</scope>
    <source>
        <strain evidence="3">JGM97</strain>
    </source>
</reference>
<protein>
    <submittedName>
        <fullName evidence="2">Uncharacterized protein</fullName>
    </submittedName>
</protein>
<name>A0ABS5JME4_9GAMM</name>
<dbReference type="RefSeq" id="WP_212589403.1">
    <property type="nucleotide sequence ID" value="NZ_JAERKB010000011.1"/>
</dbReference>
<evidence type="ECO:0000256" key="1">
    <source>
        <dbReference type="SAM" id="MobiDB-lite"/>
    </source>
</evidence>
<feature type="region of interest" description="Disordered" evidence="1">
    <location>
        <begin position="1"/>
        <end position="20"/>
    </location>
</feature>